<dbReference type="Pfam" id="PF02801">
    <property type="entry name" value="Ketoacyl-synt_C"/>
    <property type="match status" value="1"/>
</dbReference>
<evidence type="ECO:0000259" key="6">
    <source>
        <dbReference type="PROSITE" id="PS52004"/>
    </source>
</evidence>
<dbReference type="Pfam" id="PF22621">
    <property type="entry name" value="CurL-like_PKS_C"/>
    <property type="match status" value="1"/>
</dbReference>
<evidence type="ECO:0000256" key="1">
    <source>
        <dbReference type="ARBA" id="ARBA00022450"/>
    </source>
</evidence>
<evidence type="ECO:0000256" key="2">
    <source>
        <dbReference type="ARBA" id="ARBA00022553"/>
    </source>
</evidence>
<dbReference type="Gene3D" id="1.10.1200.10">
    <property type="entry name" value="ACP-like"/>
    <property type="match status" value="1"/>
</dbReference>
<evidence type="ECO:0000256" key="4">
    <source>
        <dbReference type="SAM" id="MobiDB-lite"/>
    </source>
</evidence>
<dbReference type="SUPFAM" id="SSF53901">
    <property type="entry name" value="Thiolase-like"/>
    <property type="match status" value="1"/>
</dbReference>
<evidence type="ECO:0000313" key="7">
    <source>
        <dbReference type="EMBL" id="MBL0389059.1"/>
    </source>
</evidence>
<name>A0ABS1JGD0_9BACL</name>
<dbReference type="PROSITE" id="PS50075">
    <property type="entry name" value="CARRIER"/>
    <property type="match status" value="1"/>
</dbReference>
<dbReference type="PANTHER" id="PTHR43775:SF37">
    <property type="entry name" value="SI:DKEY-61P9.11"/>
    <property type="match status" value="1"/>
</dbReference>
<dbReference type="Gene3D" id="1.10.1240.100">
    <property type="match status" value="1"/>
</dbReference>
<feature type="region of interest" description="Disordered" evidence="4">
    <location>
        <begin position="247"/>
        <end position="267"/>
    </location>
</feature>
<dbReference type="InterPro" id="IPR009081">
    <property type="entry name" value="PP-bd_ACP"/>
</dbReference>
<dbReference type="PROSITE" id="PS00606">
    <property type="entry name" value="KS3_1"/>
    <property type="match status" value="1"/>
</dbReference>
<protein>
    <recommendedName>
        <fullName evidence="9">Carrier domain-containing protein</fullName>
    </recommendedName>
</protein>
<keyword evidence="3" id="KW-0808">Transferase</keyword>
<dbReference type="Pfam" id="PF00550">
    <property type="entry name" value="PP-binding"/>
    <property type="match status" value="1"/>
</dbReference>
<dbReference type="Pfam" id="PF00109">
    <property type="entry name" value="ketoacyl-synt"/>
    <property type="match status" value="1"/>
</dbReference>
<feature type="domain" description="Ketosynthase family 3 (KS3)" evidence="6">
    <location>
        <begin position="30"/>
        <end position="461"/>
    </location>
</feature>
<dbReference type="InterPro" id="IPR014031">
    <property type="entry name" value="Ketoacyl_synth_C"/>
</dbReference>
<sequence>MLRLSDLNLDELPEFGFEEEEPSSSEESNNREIAIIGMALRMPLADTLRAYWENIRNGVDCTRRFPEERKAFADAFLERMGLNAQEGIAYLDGGYVDGIQEFDAKFFKMTPGEANLMSPEQRLFLECAWEALEDAGYGGSRAVGSRTGVFAGHIGDLGGFNYRQLIDELEIDPALRPASVPGNLASIISSRISYLLDLKGPAMLIDTACSSSLVAVHQACLALRNGDCEMALAGGIRLNLIPVDKPEDRVGMESSDGKTRTFDQTSDGTAMGEGVGVVLLKPLAQAQQDGDPIYAVVKGTAINQDGLSAGITFPNGQAQTDVLLRAWKDADIDPSTIGLIEAHGTGTKIGDPIELDGLTAAFERFTEQKQFVAIGSVKSNIGHSYQSAGVAGLIKAVLALRHRELPPSLHFQEPNRRVKFTDTPFYVNSRLRRWTGGTTPRRCGISSFGFSGTNAHAVLEEAPTVERERAMESGNPQMLVLSATSPNSLRELVERYLEFLPETDASWEEICYSAGVGRGHFSHRIAVVARDKSEALSRLKSWEFADAEKNSVPDTELAQSVKHYLYEWQAEGYENAEVLQALADLYMSGAHLEFSRLYPRKRFQFVHLPTTPFDRKTCWLPTPTARTARKNVDLRPTSDNPRPTALTLQPVKLEGREAGSYTDVERKLAGVIRHVLGVEEINIHDSLYELGGNSILLQAIHGHLQTLFPHQVLLTDLFAHPSISQLAHFLSDTSSPKDEPDLHHLLDEIQNGSLTIDQALEFLKGGSSWNSF</sequence>
<dbReference type="Gene3D" id="3.40.47.10">
    <property type="match status" value="1"/>
</dbReference>
<dbReference type="InterPro" id="IPR020806">
    <property type="entry name" value="PKS_PP-bd"/>
</dbReference>
<feature type="domain" description="Carrier" evidence="5">
    <location>
        <begin position="659"/>
        <end position="734"/>
    </location>
</feature>
<dbReference type="PANTHER" id="PTHR43775">
    <property type="entry name" value="FATTY ACID SYNTHASE"/>
    <property type="match status" value="1"/>
</dbReference>
<feature type="compositionally biased region" description="Basic and acidic residues" evidence="4">
    <location>
        <begin position="247"/>
        <end position="261"/>
    </location>
</feature>
<dbReference type="InterPro" id="IPR050091">
    <property type="entry name" value="PKS_NRPS_Biosynth_Enz"/>
</dbReference>
<dbReference type="CDD" id="cd00833">
    <property type="entry name" value="PKS"/>
    <property type="match status" value="1"/>
</dbReference>
<proteinExistence type="predicted"/>
<evidence type="ECO:0000256" key="3">
    <source>
        <dbReference type="ARBA" id="ARBA00022679"/>
    </source>
</evidence>
<dbReference type="InterPro" id="IPR016039">
    <property type="entry name" value="Thiolase-like"/>
</dbReference>
<dbReference type="InterPro" id="IPR036736">
    <property type="entry name" value="ACP-like_sf"/>
</dbReference>
<keyword evidence="1" id="KW-0596">Phosphopantetheine</keyword>
<dbReference type="RefSeq" id="WP_201638054.1">
    <property type="nucleotide sequence ID" value="NZ_JAEQNB010000008.1"/>
</dbReference>
<keyword evidence="8" id="KW-1185">Reference proteome</keyword>
<dbReference type="SMART" id="SM00825">
    <property type="entry name" value="PKS_KS"/>
    <property type="match status" value="1"/>
</dbReference>
<comment type="caution">
    <text evidence="7">The sequence shown here is derived from an EMBL/GenBank/DDBJ whole genome shotgun (WGS) entry which is preliminary data.</text>
</comment>
<reference evidence="7 8" key="1">
    <citation type="submission" date="2021-01" db="EMBL/GenBank/DDBJ databases">
        <title>Tumebacillus sp. strain ITR2 16S ribosomal RNA gene Genome sequencing and assembly.</title>
        <authorList>
            <person name="Kang M."/>
        </authorList>
    </citation>
    <scope>NUCLEOTIDE SEQUENCE [LARGE SCALE GENOMIC DNA]</scope>
    <source>
        <strain evidence="7 8">ITR2</strain>
    </source>
</reference>
<evidence type="ECO:0008006" key="9">
    <source>
        <dbReference type="Google" id="ProtNLM"/>
    </source>
</evidence>
<dbReference type="SMART" id="SM00823">
    <property type="entry name" value="PKS_PP"/>
    <property type="match status" value="1"/>
</dbReference>
<keyword evidence="2" id="KW-0597">Phosphoprotein</keyword>
<dbReference type="InterPro" id="IPR014030">
    <property type="entry name" value="Ketoacyl_synth_N"/>
</dbReference>
<dbReference type="PROSITE" id="PS52004">
    <property type="entry name" value="KS3_2"/>
    <property type="match status" value="1"/>
</dbReference>
<evidence type="ECO:0000259" key="5">
    <source>
        <dbReference type="PROSITE" id="PS50075"/>
    </source>
</evidence>
<dbReference type="InterPro" id="IPR018201">
    <property type="entry name" value="Ketoacyl_synth_AS"/>
</dbReference>
<accession>A0ABS1JGD0</accession>
<dbReference type="InterPro" id="IPR020841">
    <property type="entry name" value="PKS_Beta-ketoAc_synthase_dom"/>
</dbReference>
<dbReference type="SUPFAM" id="SSF47336">
    <property type="entry name" value="ACP-like"/>
    <property type="match status" value="1"/>
</dbReference>
<dbReference type="EMBL" id="JAEQNB010000008">
    <property type="protein sequence ID" value="MBL0389059.1"/>
    <property type="molecule type" value="Genomic_DNA"/>
</dbReference>
<gene>
    <name evidence="7" type="ORF">JJB07_20920</name>
</gene>
<organism evidence="7 8">
    <name type="scientific">Tumebacillus amylolyticus</name>
    <dbReference type="NCBI Taxonomy" id="2801339"/>
    <lineage>
        <taxon>Bacteria</taxon>
        <taxon>Bacillati</taxon>
        <taxon>Bacillota</taxon>
        <taxon>Bacilli</taxon>
        <taxon>Bacillales</taxon>
        <taxon>Alicyclobacillaceae</taxon>
        <taxon>Tumebacillus</taxon>
    </lineage>
</organism>
<dbReference type="Proteomes" id="UP000602284">
    <property type="component" value="Unassembled WGS sequence"/>
</dbReference>
<evidence type="ECO:0000313" key="8">
    <source>
        <dbReference type="Proteomes" id="UP000602284"/>
    </source>
</evidence>